<reference evidence="2 3" key="1">
    <citation type="journal article" date="2012" name="BMC Genomics">
        <title>Genomic basis of broad host range and environmental adaptability of Rhizobium tropici CIAT 899 and Rhizobium sp. PRF 81 which are used in inoculants for common bean (Phaseolus vulgaris L.).</title>
        <authorList>
            <person name="Ormeno-Orrillo E."/>
            <person name="Menna P."/>
            <person name="Almeida L.G."/>
            <person name="Ollero F.J."/>
            <person name="Nicolas M.F."/>
            <person name="Pains Rodrigues E."/>
            <person name="Shigueyoshi Nakatani A."/>
            <person name="Silva Batista J.S."/>
            <person name="Oliveira Chueire L.M."/>
            <person name="Souza R.C."/>
            <person name="Ribeiro Vasconcelos A.T."/>
            <person name="Megias M."/>
            <person name="Hungria M."/>
            <person name="Martinez-Romero E."/>
        </authorList>
    </citation>
    <scope>NUCLEOTIDE SEQUENCE [LARGE SCALE GENOMIC DNA]</scope>
    <source>
        <strain evidence="2 3">PRF 81</strain>
    </source>
</reference>
<dbReference type="Proteomes" id="UP000012429">
    <property type="component" value="Unassembled WGS sequence"/>
</dbReference>
<keyword evidence="2" id="KW-0489">Methyltransferase</keyword>
<dbReference type="InterPro" id="IPR036388">
    <property type="entry name" value="WH-like_DNA-bd_sf"/>
</dbReference>
<gene>
    <name evidence="2" type="ORF">RHSP_47224</name>
</gene>
<dbReference type="SMART" id="SM00418">
    <property type="entry name" value="HTH_ARSR"/>
    <property type="match status" value="1"/>
</dbReference>
<dbReference type="CDD" id="cd00090">
    <property type="entry name" value="HTH_ARSR"/>
    <property type="match status" value="1"/>
</dbReference>
<dbReference type="Gene3D" id="1.10.10.10">
    <property type="entry name" value="Winged helix-like DNA-binding domain superfamily/Winged helix DNA-binding domain"/>
    <property type="match status" value="1"/>
</dbReference>
<dbReference type="Pfam" id="PF01022">
    <property type="entry name" value="HTH_5"/>
    <property type="match status" value="1"/>
</dbReference>
<dbReference type="GO" id="GO:0032259">
    <property type="term" value="P:methylation"/>
    <property type="evidence" value="ECO:0007669"/>
    <property type="project" value="UniProtKB-KW"/>
</dbReference>
<dbReference type="InterPro" id="IPR036390">
    <property type="entry name" value="WH_DNA-bd_sf"/>
</dbReference>
<accession>N6U576</accession>
<dbReference type="Pfam" id="PF08241">
    <property type="entry name" value="Methyltransf_11"/>
    <property type="match status" value="1"/>
</dbReference>
<sequence>MLIGHRMTDLVKLGLDEVVDVLKAVGEPTRLRLLALLAAGDLTVTDLTEILGQSQPRISRHLKLLGEAGLIDRYQEGAWAYFRLKQEGKAVTLARTLLRHTAEKDAVLLRDGERLAAVKRIRSERAQAYFSRNAAEWDELRRLHVADEDVDKALIELIGPQPIDSFLDLGTGTGRMLQLLAGHYRRAVGIDASRDMLAVARANLDRSNITAASVRHGDIFNLPLEQQDFDLIAIHQVLHFLDQPEIAVAEAARMLRPGGRLVIIDLAPHGLEYLRDEHAHLRLGFSHQTISDWLKLAGLDVEQVQDLHSGKEGGQALTVTIWLARDPRLLMAAEQDRQSSPILAGRV</sequence>
<protein>
    <submittedName>
        <fullName evidence="2">Putative methyltransferase transcriptional regulator protein, ArsR family</fullName>
    </submittedName>
</protein>
<name>N6U576_9HYPH</name>
<dbReference type="SUPFAM" id="SSF46785">
    <property type="entry name" value="Winged helix' DNA-binding domain"/>
    <property type="match status" value="1"/>
</dbReference>
<dbReference type="PANTHER" id="PTHR42912">
    <property type="entry name" value="METHYLTRANSFERASE"/>
    <property type="match status" value="1"/>
</dbReference>
<proteinExistence type="predicted"/>
<keyword evidence="3" id="KW-1185">Reference proteome</keyword>
<dbReference type="STRING" id="363754.RHSP_47224"/>
<dbReference type="GO" id="GO:0003700">
    <property type="term" value="F:DNA-binding transcription factor activity"/>
    <property type="evidence" value="ECO:0007669"/>
    <property type="project" value="InterPro"/>
</dbReference>
<dbReference type="NCBIfam" id="NF033788">
    <property type="entry name" value="HTH_metalloreg"/>
    <property type="match status" value="1"/>
</dbReference>
<comment type="caution">
    <text evidence="2">The sequence shown here is derived from an EMBL/GenBank/DDBJ whole genome shotgun (WGS) entry which is preliminary data.</text>
</comment>
<organism evidence="2 3">
    <name type="scientific">Rhizobium freirei PRF 81</name>
    <dbReference type="NCBI Taxonomy" id="363754"/>
    <lineage>
        <taxon>Bacteria</taxon>
        <taxon>Pseudomonadati</taxon>
        <taxon>Pseudomonadota</taxon>
        <taxon>Alphaproteobacteria</taxon>
        <taxon>Hyphomicrobiales</taxon>
        <taxon>Rhizobiaceae</taxon>
        <taxon>Rhizobium/Agrobacterium group</taxon>
        <taxon>Rhizobium</taxon>
    </lineage>
</organism>
<dbReference type="Gene3D" id="3.40.50.150">
    <property type="entry name" value="Vaccinia Virus protein VP39"/>
    <property type="match status" value="1"/>
</dbReference>
<feature type="domain" description="HTH arsR-type" evidence="1">
    <location>
        <begin position="10"/>
        <end position="105"/>
    </location>
</feature>
<dbReference type="AlphaFoldDB" id="N6U576"/>
<dbReference type="InterPro" id="IPR050508">
    <property type="entry name" value="Methyltransf_Superfamily"/>
</dbReference>
<dbReference type="EMBL" id="AQHN01000055">
    <property type="protein sequence ID" value="ENN87769.1"/>
    <property type="molecule type" value="Genomic_DNA"/>
</dbReference>
<evidence type="ECO:0000313" key="2">
    <source>
        <dbReference type="EMBL" id="ENN87769.1"/>
    </source>
</evidence>
<dbReference type="PROSITE" id="PS50987">
    <property type="entry name" value="HTH_ARSR_2"/>
    <property type="match status" value="1"/>
</dbReference>
<dbReference type="InterPro" id="IPR013216">
    <property type="entry name" value="Methyltransf_11"/>
</dbReference>
<dbReference type="PANTHER" id="PTHR42912:SF93">
    <property type="entry name" value="N6-ADENOSINE-METHYLTRANSFERASE TMT1A"/>
    <property type="match status" value="1"/>
</dbReference>
<dbReference type="PRINTS" id="PR00778">
    <property type="entry name" value="HTHARSR"/>
</dbReference>
<evidence type="ECO:0000313" key="3">
    <source>
        <dbReference type="Proteomes" id="UP000012429"/>
    </source>
</evidence>
<dbReference type="GO" id="GO:0008757">
    <property type="term" value="F:S-adenosylmethionine-dependent methyltransferase activity"/>
    <property type="evidence" value="ECO:0007669"/>
    <property type="project" value="InterPro"/>
</dbReference>
<dbReference type="InterPro" id="IPR011991">
    <property type="entry name" value="ArsR-like_HTH"/>
</dbReference>
<dbReference type="SUPFAM" id="SSF53335">
    <property type="entry name" value="S-adenosyl-L-methionine-dependent methyltransferases"/>
    <property type="match status" value="1"/>
</dbReference>
<dbReference type="InterPro" id="IPR001845">
    <property type="entry name" value="HTH_ArsR_DNA-bd_dom"/>
</dbReference>
<evidence type="ECO:0000259" key="1">
    <source>
        <dbReference type="PROSITE" id="PS50987"/>
    </source>
</evidence>
<dbReference type="InterPro" id="IPR029063">
    <property type="entry name" value="SAM-dependent_MTases_sf"/>
</dbReference>
<keyword evidence="2" id="KW-0808">Transferase</keyword>
<dbReference type="PATRIC" id="fig|363754.4.peg.2207"/>
<dbReference type="CDD" id="cd02440">
    <property type="entry name" value="AdoMet_MTases"/>
    <property type="match status" value="1"/>
</dbReference>